<dbReference type="VEuPathDB" id="FungiDB:RhiirA1_474102"/>
<dbReference type="SUPFAM" id="SSF56112">
    <property type="entry name" value="Protein kinase-like (PK-like)"/>
    <property type="match status" value="1"/>
</dbReference>
<dbReference type="EMBL" id="LLXL01000827">
    <property type="protein sequence ID" value="PKK68585.1"/>
    <property type="molecule type" value="Genomic_DNA"/>
</dbReference>
<proteinExistence type="inferred from homology"/>
<dbReference type="VEuPathDB" id="FungiDB:RhiirFUN_021251"/>
<keyword evidence="3" id="KW-0418">Kinase</keyword>
<dbReference type="PANTHER" id="PTHR11102">
    <property type="entry name" value="SEL-1-LIKE PROTEIN"/>
    <property type="match status" value="1"/>
</dbReference>
<comment type="caution">
    <text evidence="3">The sequence shown here is derived from an EMBL/GenBank/DDBJ whole genome shotgun (WGS) entry which is preliminary data.</text>
</comment>
<dbReference type="PANTHER" id="PTHR11102:SF160">
    <property type="entry name" value="ERAD-ASSOCIATED E3 UBIQUITIN-PROTEIN LIGASE COMPONENT HRD3"/>
    <property type="match status" value="1"/>
</dbReference>
<dbReference type="Proteomes" id="UP000233469">
    <property type="component" value="Unassembled WGS sequence"/>
</dbReference>
<evidence type="ECO:0000313" key="3">
    <source>
        <dbReference type="EMBL" id="PKK68585.1"/>
    </source>
</evidence>
<dbReference type="Pfam" id="PF08238">
    <property type="entry name" value="Sel1"/>
    <property type="match status" value="6"/>
</dbReference>
<dbReference type="AlphaFoldDB" id="A0A2N1N3V0"/>
<accession>A0A2N1N3V0</accession>
<evidence type="ECO:0000313" key="4">
    <source>
        <dbReference type="Proteomes" id="UP000233469"/>
    </source>
</evidence>
<dbReference type="InterPro" id="IPR001245">
    <property type="entry name" value="Ser-Thr/Tyr_kinase_cat_dom"/>
</dbReference>
<dbReference type="InterPro" id="IPR006597">
    <property type="entry name" value="Sel1-like"/>
</dbReference>
<sequence length="649" mass="75681">MSDIKNNKVTANTNEWINWIEENIFKNNLKYYDYNDFLYIEKFCNGNFGNFYRVKWKNSDHYFILKSFNIDNVDIKEIVQEIKLYREIDSHENIINFCGITNKENHNDQAKEYLLVMEDVDGRSLRSYLKENFKNLTWEDKYKLAYQLTYTISILHDKGIIHGDLNSGNILVHRNTTIKLVDLGLSNRIKEISKQSSDLLDKIPYIDPKCLIVESNNIVRSFIFNEKSDVYSIGVLLWEISSGKSPFEGKLYDSNLVNQILQGYRETIVSNTPLDYSNLYIECWNGESDNRPVMNQTISKLREIIKIQTDDNEKLDNNHNNNNDLFKESQKIIIQNFDKIYLKEIKETEPTIQYIHKNISEEDLGIVIDELMKFYLQCLNKGKEEYVIRRYILNYFNNQEIKLQEIYNWLLNNNNNNQNDSNSIYLLGYFNYHGIITCTNKHKAYELYQKAVELENVVAQLVLASIYIEGKGIKKNYNKAFELSKKLAKVGNPNGINRLGYCYSMGIGTEINMKKAFKLYQKAADLGNIRAQCNLINLYLDGDGTEKDYNKAFELAKKSAEDHSDGMNLLGYCYNNGIGTNIDKKKAFELFQEAAKLECSDAQYNLALMYEDGEGIKQNIDQAIYWYKKSANQGFQSAQNKLKYLGHNN</sequence>
<name>A0A2N1N3V0_9GLOM</name>
<comment type="similarity">
    <text evidence="1">Belongs to the sel-1 family.</text>
</comment>
<gene>
    <name evidence="3" type="ORF">RhiirC2_851335</name>
</gene>
<evidence type="ECO:0000256" key="1">
    <source>
        <dbReference type="ARBA" id="ARBA00038101"/>
    </source>
</evidence>
<feature type="domain" description="Protein kinase" evidence="2">
    <location>
        <begin position="37"/>
        <end position="305"/>
    </location>
</feature>
<dbReference type="SMART" id="SM00671">
    <property type="entry name" value="SEL1"/>
    <property type="match status" value="6"/>
</dbReference>
<dbReference type="VEuPathDB" id="FungiDB:FUN_009757"/>
<organism evidence="3 4">
    <name type="scientific">Rhizophagus irregularis</name>
    <dbReference type="NCBI Taxonomy" id="588596"/>
    <lineage>
        <taxon>Eukaryota</taxon>
        <taxon>Fungi</taxon>
        <taxon>Fungi incertae sedis</taxon>
        <taxon>Mucoromycota</taxon>
        <taxon>Glomeromycotina</taxon>
        <taxon>Glomeromycetes</taxon>
        <taxon>Glomerales</taxon>
        <taxon>Glomeraceae</taxon>
        <taxon>Rhizophagus</taxon>
    </lineage>
</organism>
<protein>
    <submittedName>
        <fullName evidence="3">Kinase-like protein</fullName>
    </submittedName>
</protein>
<reference evidence="3 4" key="2">
    <citation type="submission" date="2017-10" db="EMBL/GenBank/DDBJ databases">
        <title>Extensive intraspecific genome diversity in a model arbuscular mycorrhizal fungus.</title>
        <authorList>
            <person name="Chen E.C.H."/>
            <person name="Morin E."/>
            <person name="Baudet D."/>
            <person name="Noel J."/>
            <person name="Ndikumana S."/>
            <person name="Charron P."/>
            <person name="St-Onge C."/>
            <person name="Giorgi J."/>
            <person name="Grigoriev I.V."/>
            <person name="Roux C."/>
            <person name="Martin F.M."/>
            <person name="Corradi N."/>
        </authorList>
    </citation>
    <scope>NUCLEOTIDE SEQUENCE [LARGE SCALE GENOMIC DNA]</scope>
    <source>
        <strain evidence="3 4">C2</strain>
    </source>
</reference>
<dbReference type="InterPro" id="IPR000719">
    <property type="entry name" value="Prot_kinase_dom"/>
</dbReference>
<dbReference type="Pfam" id="PF07714">
    <property type="entry name" value="PK_Tyr_Ser-Thr"/>
    <property type="match status" value="1"/>
</dbReference>
<dbReference type="InterPro" id="IPR011990">
    <property type="entry name" value="TPR-like_helical_dom_sf"/>
</dbReference>
<dbReference type="Gene3D" id="1.25.40.10">
    <property type="entry name" value="Tetratricopeptide repeat domain"/>
    <property type="match status" value="2"/>
</dbReference>
<dbReference type="Gene3D" id="1.10.510.10">
    <property type="entry name" value="Transferase(Phosphotransferase) domain 1"/>
    <property type="match status" value="1"/>
</dbReference>
<evidence type="ECO:0000259" key="2">
    <source>
        <dbReference type="PROSITE" id="PS50011"/>
    </source>
</evidence>
<dbReference type="InterPro" id="IPR050767">
    <property type="entry name" value="Sel1_AlgK"/>
</dbReference>
<reference evidence="3 4" key="1">
    <citation type="submission" date="2016-04" db="EMBL/GenBank/DDBJ databases">
        <title>Genome analyses suggest a sexual origin of heterokaryosis in a supposedly ancient asexual fungus.</title>
        <authorList>
            <person name="Ropars J."/>
            <person name="Sedzielewska K."/>
            <person name="Noel J."/>
            <person name="Charron P."/>
            <person name="Farinelli L."/>
            <person name="Marton T."/>
            <person name="Kruger M."/>
            <person name="Pelin A."/>
            <person name="Brachmann A."/>
            <person name="Corradi N."/>
        </authorList>
    </citation>
    <scope>NUCLEOTIDE SEQUENCE [LARGE SCALE GENOMIC DNA]</scope>
    <source>
        <strain evidence="3 4">C2</strain>
    </source>
</reference>
<dbReference type="InterPro" id="IPR011009">
    <property type="entry name" value="Kinase-like_dom_sf"/>
</dbReference>
<dbReference type="GO" id="GO:0004672">
    <property type="term" value="F:protein kinase activity"/>
    <property type="evidence" value="ECO:0007669"/>
    <property type="project" value="InterPro"/>
</dbReference>
<keyword evidence="3" id="KW-0808">Transferase</keyword>
<dbReference type="GO" id="GO:0005524">
    <property type="term" value="F:ATP binding"/>
    <property type="evidence" value="ECO:0007669"/>
    <property type="project" value="InterPro"/>
</dbReference>
<dbReference type="SUPFAM" id="SSF81901">
    <property type="entry name" value="HCP-like"/>
    <property type="match status" value="2"/>
</dbReference>
<dbReference type="PROSITE" id="PS50011">
    <property type="entry name" value="PROTEIN_KINASE_DOM"/>
    <property type="match status" value="1"/>
</dbReference>